<comment type="caution">
    <text evidence="1">The sequence shown here is derived from an EMBL/GenBank/DDBJ whole genome shotgun (WGS) entry which is preliminary data.</text>
</comment>
<dbReference type="AlphaFoldDB" id="A0A919NC45"/>
<name>A0A919NC45_9ACTN</name>
<sequence>MQLNRPAVAGAGVAGPGRGVASWQCRGRRIRPVTCCPGWWHIYELARGDVRNQQIDTRSLLSDAGQPSRHTGTQPGLVRAAPDIVATGSIRRKPCVSTAIKTGIRAGILPENKNRRARRWVRDLLTWPTCSGRSAIRR</sequence>
<gene>
    <name evidence="1" type="ORF">Asi03nite_60100</name>
</gene>
<protein>
    <submittedName>
        <fullName evidence="1">Uncharacterized protein</fullName>
    </submittedName>
</protein>
<proteinExistence type="predicted"/>
<evidence type="ECO:0000313" key="1">
    <source>
        <dbReference type="EMBL" id="GIF08472.1"/>
    </source>
</evidence>
<dbReference type="Proteomes" id="UP000629619">
    <property type="component" value="Unassembled WGS sequence"/>
</dbReference>
<reference evidence="1" key="1">
    <citation type="submission" date="2021-01" db="EMBL/GenBank/DDBJ databases">
        <title>Whole genome shotgun sequence of Actinoplanes siamensis NBRC 109076.</title>
        <authorList>
            <person name="Komaki H."/>
            <person name="Tamura T."/>
        </authorList>
    </citation>
    <scope>NUCLEOTIDE SEQUENCE</scope>
    <source>
        <strain evidence="1">NBRC 109076</strain>
    </source>
</reference>
<dbReference type="EMBL" id="BOMW01000063">
    <property type="protein sequence ID" value="GIF08472.1"/>
    <property type="molecule type" value="Genomic_DNA"/>
</dbReference>
<organism evidence="1 2">
    <name type="scientific">Actinoplanes siamensis</name>
    <dbReference type="NCBI Taxonomy" id="1223317"/>
    <lineage>
        <taxon>Bacteria</taxon>
        <taxon>Bacillati</taxon>
        <taxon>Actinomycetota</taxon>
        <taxon>Actinomycetes</taxon>
        <taxon>Micromonosporales</taxon>
        <taxon>Micromonosporaceae</taxon>
        <taxon>Actinoplanes</taxon>
    </lineage>
</organism>
<evidence type="ECO:0000313" key="2">
    <source>
        <dbReference type="Proteomes" id="UP000629619"/>
    </source>
</evidence>
<keyword evidence="2" id="KW-1185">Reference proteome</keyword>
<accession>A0A919NC45</accession>